<keyword evidence="2" id="KW-0732">Signal</keyword>
<dbReference type="EMBL" id="MU853577">
    <property type="protein sequence ID" value="KAK4144388.1"/>
    <property type="molecule type" value="Genomic_DNA"/>
</dbReference>
<evidence type="ECO:0000313" key="4">
    <source>
        <dbReference type="Proteomes" id="UP001302676"/>
    </source>
</evidence>
<comment type="caution">
    <text evidence="3">The sequence shown here is derived from an EMBL/GenBank/DDBJ whole genome shotgun (WGS) entry which is preliminary data.</text>
</comment>
<feature type="signal peptide" evidence="2">
    <location>
        <begin position="1"/>
        <end position="20"/>
    </location>
</feature>
<keyword evidence="4" id="KW-1185">Reference proteome</keyword>
<evidence type="ECO:0000256" key="1">
    <source>
        <dbReference type="SAM" id="Phobius"/>
    </source>
</evidence>
<keyword evidence="1" id="KW-0472">Membrane</keyword>
<sequence>MIPFLAALVLLVGAIAPALAHSQSQLRSLPDDDTSQYCVFTLASNNLILGQIEGGQVVGISQSAAESKSNSSSGGGGDGSSGTIFFLRGEGLYDFAMRGCWWPEPSTVLVCSLQPPAYPDPLFHLDESGQLVYNHTRREFWACPVATGDADDNTHIWSYYLNLPEGRQAGAHGEECLFWVTFCIFVFFLCFLSLLFCVSLLTCLNPSYSNLAVSIKVTTIPIILDTVFNQH</sequence>
<accession>A0AAN6V3W8</accession>
<dbReference type="Proteomes" id="UP001302676">
    <property type="component" value="Unassembled WGS sequence"/>
</dbReference>
<keyword evidence="1" id="KW-0812">Transmembrane</keyword>
<feature type="transmembrane region" description="Helical" evidence="1">
    <location>
        <begin position="177"/>
        <end position="201"/>
    </location>
</feature>
<keyword evidence="1" id="KW-1133">Transmembrane helix</keyword>
<organism evidence="3 4">
    <name type="scientific">Dichotomopilus funicola</name>
    <dbReference type="NCBI Taxonomy" id="1934379"/>
    <lineage>
        <taxon>Eukaryota</taxon>
        <taxon>Fungi</taxon>
        <taxon>Dikarya</taxon>
        <taxon>Ascomycota</taxon>
        <taxon>Pezizomycotina</taxon>
        <taxon>Sordariomycetes</taxon>
        <taxon>Sordariomycetidae</taxon>
        <taxon>Sordariales</taxon>
        <taxon>Chaetomiaceae</taxon>
        <taxon>Dichotomopilus</taxon>
    </lineage>
</organism>
<gene>
    <name evidence="3" type="ORF">C8A04DRAFT_27842</name>
</gene>
<dbReference type="GeneID" id="87817043"/>
<evidence type="ECO:0000313" key="3">
    <source>
        <dbReference type="EMBL" id="KAK4144388.1"/>
    </source>
</evidence>
<reference evidence="3" key="2">
    <citation type="submission" date="2023-05" db="EMBL/GenBank/DDBJ databases">
        <authorList>
            <consortium name="Lawrence Berkeley National Laboratory"/>
            <person name="Steindorff A."/>
            <person name="Hensen N."/>
            <person name="Bonometti L."/>
            <person name="Westerberg I."/>
            <person name="Brannstrom I.O."/>
            <person name="Guillou S."/>
            <person name="Cros-Aarteil S."/>
            <person name="Calhoun S."/>
            <person name="Haridas S."/>
            <person name="Kuo A."/>
            <person name="Mondo S."/>
            <person name="Pangilinan J."/>
            <person name="Riley R."/>
            <person name="Labutti K."/>
            <person name="Andreopoulos B."/>
            <person name="Lipzen A."/>
            <person name="Chen C."/>
            <person name="Yanf M."/>
            <person name="Daum C."/>
            <person name="Ng V."/>
            <person name="Clum A."/>
            <person name="Ohm R."/>
            <person name="Martin F."/>
            <person name="Silar P."/>
            <person name="Natvig D."/>
            <person name="Lalanne C."/>
            <person name="Gautier V."/>
            <person name="Ament-Velasquez S.L."/>
            <person name="Kruys A."/>
            <person name="Hutchinson M.I."/>
            <person name="Powell A.J."/>
            <person name="Barry K."/>
            <person name="Miller A.N."/>
            <person name="Grigoriev I.V."/>
            <person name="Debuchy R."/>
            <person name="Gladieux P."/>
            <person name="Thoren M.H."/>
            <person name="Johannesson H."/>
        </authorList>
    </citation>
    <scope>NUCLEOTIDE SEQUENCE</scope>
    <source>
        <strain evidence="3">CBS 141.50</strain>
    </source>
</reference>
<dbReference type="AlphaFoldDB" id="A0AAN6V3W8"/>
<proteinExistence type="predicted"/>
<evidence type="ECO:0000256" key="2">
    <source>
        <dbReference type="SAM" id="SignalP"/>
    </source>
</evidence>
<name>A0AAN6V3W8_9PEZI</name>
<feature type="chain" id="PRO_5042975807" evidence="2">
    <location>
        <begin position="21"/>
        <end position="231"/>
    </location>
</feature>
<reference evidence="3" key="1">
    <citation type="journal article" date="2023" name="Mol. Phylogenet. Evol.">
        <title>Genome-scale phylogeny and comparative genomics of the fungal order Sordariales.</title>
        <authorList>
            <person name="Hensen N."/>
            <person name="Bonometti L."/>
            <person name="Westerberg I."/>
            <person name="Brannstrom I.O."/>
            <person name="Guillou S."/>
            <person name="Cros-Aarteil S."/>
            <person name="Calhoun S."/>
            <person name="Haridas S."/>
            <person name="Kuo A."/>
            <person name="Mondo S."/>
            <person name="Pangilinan J."/>
            <person name="Riley R."/>
            <person name="LaButti K."/>
            <person name="Andreopoulos B."/>
            <person name="Lipzen A."/>
            <person name="Chen C."/>
            <person name="Yan M."/>
            <person name="Daum C."/>
            <person name="Ng V."/>
            <person name="Clum A."/>
            <person name="Steindorff A."/>
            <person name="Ohm R.A."/>
            <person name="Martin F."/>
            <person name="Silar P."/>
            <person name="Natvig D.O."/>
            <person name="Lalanne C."/>
            <person name="Gautier V."/>
            <person name="Ament-Velasquez S.L."/>
            <person name="Kruys A."/>
            <person name="Hutchinson M.I."/>
            <person name="Powell A.J."/>
            <person name="Barry K."/>
            <person name="Miller A.N."/>
            <person name="Grigoriev I.V."/>
            <person name="Debuchy R."/>
            <person name="Gladieux P."/>
            <person name="Hiltunen Thoren M."/>
            <person name="Johannesson H."/>
        </authorList>
    </citation>
    <scope>NUCLEOTIDE SEQUENCE</scope>
    <source>
        <strain evidence="3">CBS 141.50</strain>
    </source>
</reference>
<dbReference type="RefSeq" id="XP_062637759.1">
    <property type="nucleotide sequence ID" value="XM_062780430.1"/>
</dbReference>
<protein>
    <submittedName>
        <fullName evidence="3">Uncharacterized protein</fullName>
    </submittedName>
</protein>